<comment type="subcellular location">
    <subcellularLocation>
        <location evidence="11">Cell membrane</location>
        <topology evidence="11">Peripheral membrane protein</topology>
    </subcellularLocation>
    <subcellularLocation>
        <location evidence="2">Membrane</location>
    </subcellularLocation>
</comment>
<dbReference type="AlphaFoldDB" id="A0A842HF16"/>
<evidence type="ECO:0000313" key="13">
    <source>
        <dbReference type="EMBL" id="MBC2594820.1"/>
    </source>
</evidence>
<name>A0A842HF16_9BACT</name>
<proteinExistence type="inferred from homology"/>
<comment type="function">
    <text evidence="1 11">Catalyzes the conversion of dihydroorotate to orotate with quinone as electron acceptor.</text>
</comment>
<keyword evidence="14" id="KW-1185">Reference proteome</keyword>
<comment type="pathway">
    <text evidence="3 11">Pyrimidine metabolism; UMP biosynthesis via de novo pathway; orotate from (S)-dihydroorotate (quinone route): step 1/1.</text>
</comment>
<dbReference type="InterPro" id="IPR005719">
    <property type="entry name" value="Dihydroorotate_DH_2"/>
</dbReference>
<keyword evidence="11" id="KW-1003">Cell membrane</keyword>
<keyword evidence="7 11" id="KW-0665">Pyrimidine biosynthesis</keyword>
<dbReference type="UniPathway" id="UPA00070">
    <property type="reaction ID" value="UER00946"/>
</dbReference>
<evidence type="ECO:0000313" key="14">
    <source>
        <dbReference type="Proteomes" id="UP000546464"/>
    </source>
</evidence>
<dbReference type="PANTHER" id="PTHR48109:SF4">
    <property type="entry name" value="DIHYDROOROTATE DEHYDROGENASE (QUINONE), MITOCHONDRIAL"/>
    <property type="match status" value="1"/>
</dbReference>
<feature type="binding site" evidence="11">
    <location>
        <position position="73"/>
    </location>
    <ligand>
        <name>substrate</name>
    </ligand>
</feature>
<evidence type="ECO:0000256" key="4">
    <source>
        <dbReference type="ARBA" id="ARBA00005359"/>
    </source>
</evidence>
<gene>
    <name evidence="11" type="primary">pyrD</name>
    <name evidence="13" type="ORF">H5P28_11170</name>
</gene>
<reference evidence="13 14" key="1">
    <citation type="submission" date="2020-07" db="EMBL/GenBank/DDBJ databases">
        <authorList>
            <person name="Feng X."/>
        </authorList>
    </citation>
    <scope>NUCLEOTIDE SEQUENCE [LARGE SCALE GENOMIC DNA]</scope>
    <source>
        <strain evidence="13 14">JCM31066</strain>
    </source>
</reference>
<feature type="active site" description="Nucleophile" evidence="11">
    <location>
        <position position="186"/>
    </location>
</feature>
<evidence type="ECO:0000259" key="12">
    <source>
        <dbReference type="Pfam" id="PF01180"/>
    </source>
</evidence>
<comment type="caution">
    <text evidence="13">The sequence shown here is derived from an EMBL/GenBank/DDBJ whole genome shotgun (WGS) entry which is preliminary data.</text>
</comment>
<keyword evidence="9 11" id="KW-0472">Membrane</keyword>
<feature type="binding site" evidence="11">
    <location>
        <position position="188"/>
    </location>
    <ligand>
        <name>substrate</name>
    </ligand>
</feature>
<dbReference type="NCBIfam" id="NF003652">
    <property type="entry name" value="PRK05286.2-5"/>
    <property type="match status" value="1"/>
</dbReference>
<dbReference type="InterPro" id="IPR001295">
    <property type="entry name" value="Dihydroorotate_DH_CS"/>
</dbReference>
<feature type="binding site" evidence="11">
    <location>
        <begin position="258"/>
        <end position="259"/>
    </location>
    <ligand>
        <name>substrate</name>
    </ligand>
</feature>
<evidence type="ECO:0000256" key="3">
    <source>
        <dbReference type="ARBA" id="ARBA00005161"/>
    </source>
</evidence>
<dbReference type="InterPro" id="IPR050074">
    <property type="entry name" value="DHO_dehydrogenase"/>
</dbReference>
<dbReference type="EMBL" id="JACHVB010000034">
    <property type="protein sequence ID" value="MBC2594820.1"/>
    <property type="molecule type" value="Genomic_DNA"/>
</dbReference>
<evidence type="ECO:0000256" key="2">
    <source>
        <dbReference type="ARBA" id="ARBA00004370"/>
    </source>
</evidence>
<dbReference type="NCBIfam" id="NF003645">
    <property type="entry name" value="PRK05286.1-2"/>
    <property type="match status" value="1"/>
</dbReference>
<evidence type="ECO:0000256" key="10">
    <source>
        <dbReference type="ARBA" id="ARBA00048639"/>
    </source>
</evidence>
<feature type="binding site" evidence="11">
    <location>
        <position position="93"/>
    </location>
    <ligand>
        <name>FMN</name>
        <dbReference type="ChEBI" id="CHEBI:58210"/>
    </ligand>
</feature>
<dbReference type="GO" id="GO:0106430">
    <property type="term" value="F:dihydroorotate dehydrogenase (quinone) activity"/>
    <property type="evidence" value="ECO:0007669"/>
    <property type="project" value="UniProtKB-EC"/>
</dbReference>
<evidence type="ECO:0000256" key="8">
    <source>
        <dbReference type="ARBA" id="ARBA00023002"/>
    </source>
</evidence>
<dbReference type="PROSITE" id="PS00911">
    <property type="entry name" value="DHODEHASE_1"/>
    <property type="match status" value="1"/>
</dbReference>
<dbReference type="HAMAP" id="MF_00225">
    <property type="entry name" value="DHO_dh_type2"/>
    <property type="match status" value="1"/>
</dbReference>
<comment type="similarity">
    <text evidence="4 11">Belongs to the dihydroorotate dehydrogenase family. Type 2 subfamily.</text>
</comment>
<dbReference type="PIRSF" id="PIRSF000164">
    <property type="entry name" value="DHO_oxidase"/>
    <property type="match status" value="1"/>
</dbReference>
<dbReference type="Gene3D" id="3.20.20.70">
    <property type="entry name" value="Aldolase class I"/>
    <property type="match status" value="1"/>
</dbReference>
<feature type="binding site" evidence="11">
    <location>
        <position position="183"/>
    </location>
    <ligand>
        <name>substrate</name>
    </ligand>
</feature>
<feature type="binding site" evidence="11">
    <location>
        <position position="307"/>
    </location>
    <ligand>
        <name>FMN</name>
        <dbReference type="ChEBI" id="CHEBI:58210"/>
    </ligand>
</feature>
<dbReference type="GO" id="GO:0005737">
    <property type="term" value="C:cytoplasm"/>
    <property type="evidence" value="ECO:0007669"/>
    <property type="project" value="InterPro"/>
</dbReference>
<dbReference type="EC" id="1.3.5.2" evidence="11"/>
<evidence type="ECO:0000256" key="7">
    <source>
        <dbReference type="ARBA" id="ARBA00022975"/>
    </source>
</evidence>
<organism evidence="13 14">
    <name type="scientific">Ruficoccus amylovorans</name>
    <dbReference type="NCBI Taxonomy" id="1804625"/>
    <lineage>
        <taxon>Bacteria</taxon>
        <taxon>Pseudomonadati</taxon>
        <taxon>Verrucomicrobiota</taxon>
        <taxon>Opitutia</taxon>
        <taxon>Puniceicoccales</taxon>
        <taxon>Cerasicoccaceae</taxon>
        <taxon>Ruficoccus</taxon>
    </lineage>
</organism>
<feature type="binding site" evidence="11">
    <location>
        <position position="150"/>
    </location>
    <ligand>
        <name>FMN</name>
        <dbReference type="ChEBI" id="CHEBI:58210"/>
    </ligand>
</feature>
<dbReference type="GO" id="GO:0044205">
    <property type="term" value="P:'de novo' UMP biosynthetic process"/>
    <property type="evidence" value="ECO:0007669"/>
    <property type="project" value="UniProtKB-UniRule"/>
</dbReference>
<accession>A0A842HF16</accession>
<dbReference type="InterPro" id="IPR005720">
    <property type="entry name" value="Dihydroorotate_DH_cat"/>
</dbReference>
<dbReference type="RefSeq" id="WP_185675782.1">
    <property type="nucleotide sequence ID" value="NZ_JACHVB010000034.1"/>
</dbReference>
<dbReference type="PANTHER" id="PTHR48109">
    <property type="entry name" value="DIHYDROOROTATE DEHYDROGENASE (QUINONE), MITOCHONDRIAL-RELATED"/>
    <property type="match status" value="1"/>
</dbReference>
<feature type="binding site" evidence="11">
    <location>
        <position position="183"/>
    </location>
    <ligand>
        <name>FMN</name>
        <dbReference type="ChEBI" id="CHEBI:58210"/>
    </ligand>
</feature>
<dbReference type="Pfam" id="PF01180">
    <property type="entry name" value="DHO_dh"/>
    <property type="match status" value="1"/>
</dbReference>
<dbReference type="NCBIfam" id="TIGR01036">
    <property type="entry name" value="pyrD_sub2"/>
    <property type="match status" value="1"/>
</dbReference>
<comment type="catalytic activity">
    <reaction evidence="10 11">
        <text>(S)-dihydroorotate + a quinone = orotate + a quinol</text>
        <dbReference type="Rhea" id="RHEA:30187"/>
        <dbReference type="ChEBI" id="CHEBI:24646"/>
        <dbReference type="ChEBI" id="CHEBI:30839"/>
        <dbReference type="ChEBI" id="CHEBI:30864"/>
        <dbReference type="ChEBI" id="CHEBI:132124"/>
        <dbReference type="EC" id="1.3.5.2"/>
    </reaction>
</comment>
<evidence type="ECO:0000256" key="1">
    <source>
        <dbReference type="ARBA" id="ARBA00003125"/>
    </source>
</evidence>
<comment type="cofactor">
    <cofactor evidence="11">
        <name>FMN</name>
        <dbReference type="ChEBI" id="CHEBI:58210"/>
    </cofactor>
    <text evidence="11">Binds 1 FMN per subunit.</text>
</comment>
<dbReference type="CDD" id="cd04738">
    <property type="entry name" value="DHOD_2_like"/>
    <property type="match status" value="1"/>
</dbReference>
<keyword evidence="8 11" id="KW-0560">Oxidoreductase</keyword>
<dbReference type="GO" id="GO:0006207">
    <property type="term" value="P:'de novo' pyrimidine nucleobase biosynthetic process"/>
    <property type="evidence" value="ECO:0007669"/>
    <property type="project" value="UniProtKB-UniRule"/>
</dbReference>
<feature type="binding site" evidence="11">
    <location>
        <position position="229"/>
    </location>
    <ligand>
        <name>FMN</name>
        <dbReference type="ChEBI" id="CHEBI:58210"/>
    </ligand>
</feature>
<protein>
    <recommendedName>
        <fullName evidence="11">Dihydroorotate dehydrogenase (quinone)</fullName>
        <ecNumber evidence="11">1.3.5.2</ecNumber>
    </recommendedName>
    <alternativeName>
        <fullName evidence="11">DHOdehase</fullName>
        <shortName evidence="11">DHOD</shortName>
        <shortName evidence="11">DHODase</shortName>
    </alternativeName>
    <alternativeName>
        <fullName evidence="11">Dihydroorotate oxidase</fullName>
    </alternativeName>
</protein>
<feature type="binding site" evidence="11">
    <location>
        <begin position="118"/>
        <end position="122"/>
    </location>
    <ligand>
        <name>substrate</name>
    </ligand>
</feature>
<feature type="binding site" evidence="11">
    <location>
        <begin position="69"/>
        <end position="73"/>
    </location>
    <ligand>
        <name>FMN</name>
        <dbReference type="ChEBI" id="CHEBI:58210"/>
    </ligand>
</feature>
<feature type="domain" description="Dihydroorotate dehydrogenase catalytic" evidence="12">
    <location>
        <begin position="54"/>
        <end position="347"/>
    </location>
</feature>
<dbReference type="SUPFAM" id="SSF51395">
    <property type="entry name" value="FMN-linked oxidoreductases"/>
    <property type="match status" value="1"/>
</dbReference>
<feature type="binding site" evidence="11">
    <location>
        <position position="257"/>
    </location>
    <ligand>
        <name>FMN</name>
        <dbReference type="ChEBI" id="CHEBI:58210"/>
    </ligand>
</feature>
<evidence type="ECO:0000256" key="6">
    <source>
        <dbReference type="ARBA" id="ARBA00022643"/>
    </source>
</evidence>
<sequence length="354" mass="39062">MGDLYEHVVRPVLFKTDAESAHERSIGWLKLLMRVRPLANLMAAYNSPGKNRPVKCFGLTFPNPVGLAAGYDKNAVVWPVMPALGFGFVEIGTVTWHEQPGNQRPRIFRLIKDEAVINRMGFNNDGAQAVANRLARSGEFKRRKIPLGINIGKSKITSLEQAPEDYLNSYHALADFADYFTVNVSSPNTPQLRELQAKARLRDLLSTLLQADAERSRKLGVPRLPFLLKIAPDLTYRQVDDVLETVQDLGVAGVVATNTMVARPDGIDDGGETGGLSGRPIHTRSVQMVNYIYRSTGGKLPIVGVGGIMDAKSAGQMFDAGASLVQLYTGMVYRGPFFPRDIVRSLQWHNAEWV</sequence>
<evidence type="ECO:0000256" key="11">
    <source>
        <dbReference type="HAMAP-Rule" id="MF_00225"/>
    </source>
</evidence>
<keyword evidence="5 11" id="KW-0285">Flavoprotein</keyword>
<dbReference type="GO" id="GO:0005886">
    <property type="term" value="C:plasma membrane"/>
    <property type="evidence" value="ECO:0007669"/>
    <property type="project" value="UniProtKB-SubCell"/>
</dbReference>
<feature type="binding site" evidence="11">
    <location>
        <begin position="328"/>
        <end position="329"/>
    </location>
    <ligand>
        <name>FMN</name>
        <dbReference type="ChEBI" id="CHEBI:58210"/>
    </ligand>
</feature>
<dbReference type="Proteomes" id="UP000546464">
    <property type="component" value="Unassembled WGS sequence"/>
</dbReference>
<dbReference type="PROSITE" id="PS00912">
    <property type="entry name" value="DHODEHASE_2"/>
    <property type="match status" value="1"/>
</dbReference>
<dbReference type="InterPro" id="IPR012135">
    <property type="entry name" value="Dihydroorotate_DH_1_2"/>
</dbReference>
<comment type="subunit">
    <text evidence="11">Monomer.</text>
</comment>
<keyword evidence="6 11" id="KW-0288">FMN</keyword>
<evidence type="ECO:0000256" key="9">
    <source>
        <dbReference type="ARBA" id="ARBA00023136"/>
    </source>
</evidence>
<dbReference type="InterPro" id="IPR013785">
    <property type="entry name" value="Aldolase_TIM"/>
</dbReference>
<feature type="binding site" evidence="11">
    <location>
        <position position="278"/>
    </location>
    <ligand>
        <name>FMN</name>
        <dbReference type="ChEBI" id="CHEBI:58210"/>
    </ligand>
</feature>
<evidence type="ECO:0000256" key="5">
    <source>
        <dbReference type="ARBA" id="ARBA00022630"/>
    </source>
</evidence>